<gene>
    <name evidence="1" type="ORF">L227DRAFT_612088</name>
</gene>
<organism evidence="1 2">
    <name type="scientific">Lentinus tigrinus ALCF2SS1-6</name>
    <dbReference type="NCBI Taxonomy" id="1328759"/>
    <lineage>
        <taxon>Eukaryota</taxon>
        <taxon>Fungi</taxon>
        <taxon>Dikarya</taxon>
        <taxon>Basidiomycota</taxon>
        <taxon>Agaricomycotina</taxon>
        <taxon>Agaricomycetes</taxon>
        <taxon>Polyporales</taxon>
        <taxon>Polyporaceae</taxon>
        <taxon>Lentinus</taxon>
    </lineage>
</organism>
<dbReference type="EMBL" id="ML122270">
    <property type="protein sequence ID" value="RPD59514.1"/>
    <property type="molecule type" value="Genomic_DNA"/>
</dbReference>
<reference evidence="1" key="1">
    <citation type="journal article" date="2018" name="Genome Biol. Evol.">
        <title>Genomics and development of Lentinus tigrinus, a white-rot wood-decaying mushroom with dimorphic fruiting bodies.</title>
        <authorList>
            <person name="Wu B."/>
            <person name="Xu Z."/>
            <person name="Knudson A."/>
            <person name="Carlson A."/>
            <person name="Chen N."/>
            <person name="Kovaka S."/>
            <person name="LaButti K."/>
            <person name="Lipzen A."/>
            <person name="Pennachio C."/>
            <person name="Riley R."/>
            <person name="Schakwitz W."/>
            <person name="Umezawa K."/>
            <person name="Ohm R.A."/>
            <person name="Grigoriev I.V."/>
            <person name="Nagy L.G."/>
            <person name="Gibbons J."/>
            <person name="Hibbett D."/>
        </authorList>
    </citation>
    <scope>NUCLEOTIDE SEQUENCE [LARGE SCALE GENOMIC DNA]</scope>
    <source>
        <strain evidence="1">ALCF2SS1-6</strain>
    </source>
</reference>
<dbReference type="Proteomes" id="UP000313359">
    <property type="component" value="Unassembled WGS sequence"/>
</dbReference>
<accession>A0A5C2S8X3</accession>
<evidence type="ECO:0000313" key="2">
    <source>
        <dbReference type="Proteomes" id="UP000313359"/>
    </source>
</evidence>
<keyword evidence="2" id="KW-1185">Reference proteome</keyword>
<evidence type="ECO:0000313" key="1">
    <source>
        <dbReference type="EMBL" id="RPD59514.1"/>
    </source>
</evidence>
<dbReference type="AlphaFoldDB" id="A0A5C2S8X3"/>
<proteinExistence type="predicted"/>
<name>A0A5C2S8X3_9APHY</name>
<protein>
    <submittedName>
        <fullName evidence="1">Uncharacterized protein</fullName>
    </submittedName>
</protein>
<sequence>MFGGPVASAPAVKKQPPSLPLFRGVPAPNTVAALPALRGPTPLVLDPSGIASAPLDASRNLLSTVAEPTTWRDLLPYLKLQS</sequence>